<sequence length="43" mass="4895">MFNVQLLRTTICSNHGLAIIKVIGTNHLSDLELCIVYKKMVTY</sequence>
<reference evidence="1" key="2">
    <citation type="journal article" date="2015" name="Data Brief">
        <title>Shoot transcriptome of the giant reed, Arundo donax.</title>
        <authorList>
            <person name="Barrero R.A."/>
            <person name="Guerrero F.D."/>
            <person name="Moolhuijzen P."/>
            <person name="Goolsby J.A."/>
            <person name="Tidwell J."/>
            <person name="Bellgard S.E."/>
            <person name="Bellgard M.I."/>
        </authorList>
    </citation>
    <scope>NUCLEOTIDE SEQUENCE</scope>
    <source>
        <tissue evidence="1">Shoot tissue taken approximately 20 cm above the soil surface</tissue>
    </source>
</reference>
<reference evidence="1" key="1">
    <citation type="submission" date="2014-09" db="EMBL/GenBank/DDBJ databases">
        <authorList>
            <person name="Magalhaes I.L.F."/>
            <person name="Oliveira U."/>
            <person name="Santos F.R."/>
            <person name="Vidigal T.H.D.A."/>
            <person name="Brescovit A.D."/>
            <person name="Santos A.J."/>
        </authorList>
    </citation>
    <scope>NUCLEOTIDE SEQUENCE</scope>
    <source>
        <tissue evidence="1">Shoot tissue taken approximately 20 cm above the soil surface</tissue>
    </source>
</reference>
<dbReference type="EMBL" id="GBRH01226036">
    <property type="protein sequence ID" value="JAD71859.1"/>
    <property type="molecule type" value="Transcribed_RNA"/>
</dbReference>
<protein>
    <submittedName>
        <fullName evidence="1">Uncharacterized protein</fullName>
    </submittedName>
</protein>
<dbReference type="AlphaFoldDB" id="A0A0A9C6C3"/>
<name>A0A0A9C6C3_ARUDO</name>
<proteinExistence type="predicted"/>
<evidence type="ECO:0000313" key="1">
    <source>
        <dbReference type="EMBL" id="JAD71859.1"/>
    </source>
</evidence>
<organism evidence="1">
    <name type="scientific">Arundo donax</name>
    <name type="common">Giant reed</name>
    <name type="synonym">Donax arundinaceus</name>
    <dbReference type="NCBI Taxonomy" id="35708"/>
    <lineage>
        <taxon>Eukaryota</taxon>
        <taxon>Viridiplantae</taxon>
        <taxon>Streptophyta</taxon>
        <taxon>Embryophyta</taxon>
        <taxon>Tracheophyta</taxon>
        <taxon>Spermatophyta</taxon>
        <taxon>Magnoliopsida</taxon>
        <taxon>Liliopsida</taxon>
        <taxon>Poales</taxon>
        <taxon>Poaceae</taxon>
        <taxon>PACMAD clade</taxon>
        <taxon>Arundinoideae</taxon>
        <taxon>Arundineae</taxon>
        <taxon>Arundo</taxon>
    </lineage>
</organism>
<accession>A0A0A9C6C3</accession>